<dbReference type="GO" id="GO:0006626">
    <property type="term" value="P:protein targeting to mitochondrion"/>
    <property type="evidence" value="ECO:0007669"/>
    <property type="project" value="TreeGrafter"/>
</dbReference>
<dbReference type="Proteomes" id="UP000195602">
    <property type="component" value="Unassembled WGS sequence"/>
</dbReference>
<sequence length="186" mass="19978">MSTYAEAAASSGPTGAQKLPEPAKVQHTTEPHGGVELVDKEELEEIKKDAKERARDAVAKGKKTLGDVAEVSREDAKRLKEEGKSLWSQAVAYASEKYDAVSSYVRRNVNSDTVAAAGRELQNPAVVGQLALIAGAATAGSYVYSERARIRSDNGYVVAIHAGLITALVLGDVYVFRRLYARSKRA</sequence>
<evidence type="ECO:0000256" key="2">
    <source>
        <dbReference type="SAM" id="Phobius"/>
    </source>
</evidence>
<protein>
    <recommendedName>
        <fullName evidence="3">Mitochondrial outer membrane protein OM14 C-terminal domain-containing protein</fullName>
    </recommendedName>
</protein>
<proteinExistence type="predicted"/>
<dbReference type="PANTHER" id="PTHR38402">
    <property type="entry name" value="MITOCHONDRIAL OUTER MEMBRANE PROTEIN OM14"/>
    <property type="match status" value="1"/>
</dbReference>
<dbReference type="PANTHER" id="PTHR38402:SF1">
    <property type="entry name" value="MITOCHONDRIAL OUTER MEMBRANE PROTEIN OM14"/>
    <property type="match status" value="1"/>
</dbReference>
<dbReference type="AlphaFoldDB" id="A0AA91T1A5"/>
<name>A0AA91T1A5_CLALS</name>
<accession>A0AA91T1A5</accession>
<evidence type="ECO:0000313" key="5">
    <source>
        <dbReference type="Proteomes" id="UP000195602"/>
    </source>
</evidence>
<keyword evidence="2" id="KW-0812">Transmembrane</keyword>
<dbReference type="KEGG" id="clus:A9F13_10g02134"/>
<evidence type="ECO:0000313" key="4">
    <source>
        <dbReference type="EMBL" id="OVF08059.1"/>
    </source>
</evidence>
<evidence type="ECO:0000259" key="3">
    <source>
        <dbReference type="Pfam" id="PF17304"/>
    </source>
</evidence>
<evidence type="ECO:0000256" key="1">
    <source>
        <dbReference type="SAM" id="MobiDB-lite"/>
    </source>
</evidence>
<dbReference type="Pfam" id="PF17304">
    <property type="entry name" value="OM14_C"/>
    <property type="match status" value="1"/>
</dbReference>
<reference evidence="4 5" key="1">
    <citation type="submission" date="2017-04" db="EMBL/GenBank/DDBJ databases">
        <title>Draft genome of the yeast Clavispora lusitaniae type strain CBS 6936.</title>
        <authorList>
            <person name="Durrens P."/>
            <person name="Klopp C."/>
            <person name="Biteau N."/>
            <person name="Fitton-Ouhabi V."/>
            <person name="Dementhon K."/>
            <person name="Accoceberry I."/>
            <person name="Sherman D.J."/>
            <person name="Noel T."/>
        </authorList>
    </citation>
    <scope>NUCLEOTIDE SEQUENCE [LARGE SCALE GENOMIC DNA]</scope>
    <source>
        <strain evidence="4 5">CBS 6936</strain>
    </source>
</reference>
<keyword evidence="2" id="KW-1133">Transmembrane helix</keyword>
<dbReference type="OMA" id="YFERHRI"/>
<gene>
    <name evidence="4" type="ORF">A9F13_10g02134</name>
</gene>
<feature type="region of interest" description="Disordered" evidence="1">
    <location>
        <begin position="1"/>
        <end position="36"/>
    </location>
</feature>
<dbReference type="EMBL" id="LYUB02000010">
    <property type="protein sequence ID" value="OVF08059.1"/>
    <property type="molecule type" value="Genomic_DNA"/>
</dbReference>
<dbReference type="InterPro" id="IPR039454">
    <property type="entry name" value="OM14"/>
</dbReference>
<dbReference type="GO" id="GO:0005741">
    <property type="term" value="C:mitochondrial outer membrane"/>
    <property type="evidence" value="ECO:0007669"/>
    <property type="project" value="InterPro"/>
</dbReference>
<dbReference type="GO" id="GO:1990593">
    <property type="term" value="F:nascent polypeptide-associated complex binding"/>
    <property type="evidence" value="ECO:0007669"/>
    <property type="project" value="InterPro"/>
</dbReference>
<feature type="domain" description="Mitochondrial outer membrane protein OM14 C-terminal" evidence="3">
    <location>
        <begin position="119"/>
        <end position="181"/>
    </location>
</feature>
<feature type="transmembrane region" description="Helical" evidence="2">
    <location>
        <begin position="125"/>
        <end position="144"/>
    </location>
</feature>
<feature type="transmembrane region" description="Helical" evidence="2">
    <location>
        <begin position="156"/>
        <end position="176"/>
    </location>
</feature>
<comment type="caution">
    <text evidence="4">The sequence shown here is derived from an EMBL/GenBank/DDBJ whole genome shotgun (WGS) entry which is preliminary data.</text>
</comment>
<organism evidence="4 5">
    <name type="scientific">Clavispora lusitaniae</name>
    <name type="common">Candida lusitaniae</name>
    <dbReference type="NCBI Taxonomy" id="36911"/>
    <lineage>
        <taxon>Eukaryota</taxon>
        <taxon>Fungi</taxon>
        <taxon>Dikarya</taxon>
        <taxon>Ascomycota</taxon>
        <taxon>Saccharomycotina</taxon>
        <taxon>Pichiomycetes</taxon>
        <taxon>Metschnikowiaceae</taxon>
        <taxon>Clavispora</taxon>
    </lineage>
</organism>
<keyword evidence="2" id="KW-0472">Membrane</keyword>
<dbReference type="InterPro" id="IPR039453">
    <property type="entry name" value="OM14_C"/>
</dbReference>